<dbReference type="SUPFAM" id="SSF52317">
    <property type="entry name" value="Class I glutamine amidotransferase-like"/>
    <property type="match status" value="1"/>
</dbReference>
<feature type="transmembrane region" description="Helical" evidence="1">
    <location>
        <begin position="370"/>
        <end position="391"/>
    </location>
</feature>
<dbReference type="InterPro" id="IPR029062">
    <property type="entry name" value="Class_I_gatase-like"/>
</dbReference>
<name>A0ABR5N257_BRECH</name>
<protein>
    <submittedName>
        <fullName evidence="2">Uncharacterized protein</fullName>
    </submittedName>
</protein>
<feature type="transmembrane region" description="Helical" evidence="1">
    <location>
        <begin position="340"/>
        <end position="363"/>
    </location>
</feature>
<sequence>MKWRWMLLFSTVWLTILVRPVQAESNIEINVDVPLGGIIKYNAWSRLEVSLTTQDTPFQGYVELSKRKSSKGSHESALRQQVNIEPGKNVVLNFDLPAQVLLDEWYIRLSQNGQVIQAEKLRMPYPKDGRTIGVVHEGASAFHFLAIQQSQMTMGMPYSIQNLTVESLPDQSWVYQNLDVLALGSNQVSQLQEAQVHAIEEWVKTGGILILSAGPGQDEVAKLFQKEMPVQPGNSGQVNLREALQTYSSEKVIPEGTIAVYNRDLPLFSSKEVGRGRMLFVNYDVTAEPLASWQYNSQLWQNVLQRQGALQILEQNSYVDQMNRPFLELSRQIPGVQTPAPVWMVVLWGGYVLVVAPLTYYVLKRKGRSQWAWGIIPGFAILLTFGTFAFGKPLVVKSSTSYTISDVRIVEDQLAQTRTASTFLAVDRDQYDVKVESTFVALPLSLGKNDYDPEGITDGNKISYKNVPYLTPKQAIGFGMLSDVGQYDADLTVNGAQLQGKVKNNTPFALESAYLEVGLQRIPLGAMAKGEEKQIDIRLDPLLMPRQPEPGKKESPEERLKQLQESVLSYGRDHEVRMIGINTQALPLLTMQEPHQSEYWNVIHQTIRLKPDQHGIITYPYGLLDVNIQETSGDYDSKSAYLWELGKGSITFELKAGEAELSLERLIVPLEHSSFRPFQIEVFQQKTGRWLRLERGKRLVLDEDLAEMLTPKGTLLLRFSHSGTPRLTLPTPFFQVEGRERTW</sequence>
<organism evidence="2 3">
    <name type="scientific">Brevibacillus choshinensis</name>
    <dbReference type="NCBI Taxonomy" id="54911"/>
    <lineage>
        <taxon>Bacteria</taxon>
        <taxon>Bacillati</taxon>
        <taxon>Bacillota</taxon>
        <taxon>Bacilli</taxon>
        <taxon>Bacillales</taxon>
        <taxon>Paenibacillaceae</taxon>
        <taxon>Brevibacillus</taxon>
    </lineage>
</organism>
<evidence type="ECO:0000256" key="1">
    <source>
        <dbReference type="SAM" id="Phobius"/>
    </source>
</evidence>
<dbReference type="RefSeq" id="WP_055747117.1">
    <property type="nucleotide sequence ID" value="NZ_LJJB01000013.1"/>
</dbReference>
<proteinExistence type="predicted"/>
<keyword evidence="3" id="KW-1185">Reference proteome</keyword>
<reference evidence="2 3" key="1">
    <citation type="submission" date="2015-09" db="EMBL/GenBank/DDBJ databases">
        <title>Genome sequencing project for genomic taxonomy and phylogenomics of Bacillus-like bacteria.</title>
        <authorList>
            <person name="Liu B."/>
            <person name="Wang J."/>
            <person name="Zhu Y."/>
            <person name="Liu G."/>
            <person name="Chen Q."/>
            <person name="Chen Z."/>
            <person name="Lan J."/>
            <person name="Che J."/>
            <person name="Ge C."/>
            <person name="Shi H."/>
            <person name="Pan Z."/>
            <person name="Liu X."/>
        </authorList>
    </citation>
    <scope>NUCLEOTIDE SEQUENCE [LARGE SCALE GENOMIC DNA]</scope>
    <source>
        <strain evidence="2 3">DSM 8552</strain>
    </source>
</reference>
<keyword evidence="1" id="KW-0472">Membrane</keyword>
<dbReference type="Proteomes" id="UP000051063">
    <property type="component" value="Unassembled WGS sequence"/>
</dbReference>
<accession>A0ABR5N257</accession>
<keyword evidence="1" id="KW-0812">Transmembrane</keyword>
<keyword evidence="1" id="KW-1133">Transmembrane helix</keyword>
<comment type="caution">
    <text evidence="2">The sequence shown here is derived from an EMBL/GenBank/DDBJ whole genome shotgun (WGS) entry which is preliminary data.</text>
</comment>
<gene>
    <name evidence="2" type="ORF">AN963_24365</name>
</gene>
<dbReference type="EMBL" id="LJJB01000013">
    <property type="protein sequence ID" value="KQL44531.1"/>
    <property type="molecule type" value="Genomic_DNA"/>
</dbReference>
<dbReference type="Gene3D" id="3.40.50.880">
    <property type="match status" value="1"/>
</dbReference>
<evidence type="ECO:0000313" key="3">
    <source>
        <dbReference type="Proteomes" id="UP000051063"/>
    </source>
</evidence>
<evidence type="ECO:0000313" key="2">
    <source>
        <dbReference type="EMBL" id="KQL44531.1"/>
    </source>
</evidence>